<dbReference type="SUPFAM" id="SSF53639">
    <property type="entry name" value="AraD/HMP-PK domain-like"/>
    <property type="match status" value="1"/>
</dbReference>
<dbReference type="FunFam" id="3.40.225.10:FF:000009">
    <property type="entry name" value="Class II aldolase/adducin N-terminal"/>
    <property type="match status" value="1"/>
</dbReference>
<evidence type="ECO:0000313" key="3">
    <source>
        <dbReference type="EMBL" id="KAF7192505.1"/>
    </source>
</evidence>
<comment type="caution">
    <text evidence="3">The sequence shown here is derived from an EMBL/GenBank/DDBJ whole genome shotgun (WGS) entry which is preliminary data.</text>
</comment>
<organism evidence="3 4">
    <name type="scientific">Pseudocercospora fuligena</name>
    <dbReference type="NCBI Taxonomy" id="685502"/>
    <lineage>
        <taxon>Eukaryota</taxon>
        <taxon>Fungi</taxon>
        <taxon>Dikarya</taxon>
        <taxon>Ascomycota</taxon>
        <taxon>Pezizomycotina</taxon>
        <taxon>Dothideomycetes</taxon>
        <taxon>Dothideomycetidae</taxon>
        <taxon>Mycosphaerellales</taxon>
        <taxon>Mycosphaerellaceae</taxon>
        <taxon>Pseudocercospora</taxon>
    </lineage>
</organism>
<dbReference type="PANTHER" id="PTHR10672:SF41">
    <property type="entry name" value="CLASS II ALDOLASE_ADDUCIN DOMAIN PROTEIN (AFU_ORTHOLOGUE AFUA_3G01330)"/>
    <property type="match status" value="1"/>
</dbReference>
<dbReference type="PANTHER" id="PTHR10672">
    <property type="entry name" value="ADDUCIN"/>
    <property type="match status" value="1"/>
</dbReference>
<dbReference type="GO" id="GO:0005856">
    <property type="term" value="C:cytoskeleton"/>
    <property type="evidence" value="ECO:0007669"/>
    <property type="project" value="TreeGrafter"/>
</dbReference>
<feature type="domain" description="Class II aldolase/adducin N-terminal" evidence="2">
    <location>
        <begin position="66"/>
        <end position="248"/>
    </location>
</feature>
<dbReference type="NCBIfam" id="NF004855">
    <property type="entry name" value="PRK06208.1"/>
    <property type="match status" value="1"/>
</dbReference>
<dbReference type="Proteomes" id="UP000660729">
    <property type="component" value="Unassembled WGS sequence"/>
</dbReference>
<evidence type="ECO:0000259" key="2">
    <source>
        <dbReference type="SMART" id="SM01007"/>
    </source>
</evidence>
<feature type="region of interest" description="Disordered" evidence="1">
    <location>
        <begin position="1"/>
        <end position="42"/>
    </location>
</feature>
<dbReference type="Pfam" id="PF00596">
    <property type="entry name" value="Aldolase_II"/>
    <property type="match status" value="1"/>
</dbReference>
<dbReference type="SMART" id="SM01007">
    <property type="entry name" value="Aldolase_II"/>
    <property type="match status" value="1"/>
</dbReference>
<accession>A0A8H6VI71</accession>
<sequence length="303" mass="33443">MDSSSKQIMPALQQHQAFSKGSVGHATRSGTTEKQPEGYHYDFKNYGFPQPPKFDNKLEERKYLKGRLAAAFRIFGQKGFDEGVAGHITLRDPVEPHTMWVNPFGNAFKDIRRSDLIRIDYHGHVLEGGPNKLVNRAAVLIHAAVHKARPDVMCAAHTHSCYGRAFATLGIPLPVTSQDGCAFYNDLELYNAFEGIVLEDDEGQHIAEAIGPKKAMVLQNHGLLTCSDSVEATVFWYVSLEKLCQTHLLAMAAVGGDESRIAKVGDKEAATSYKNVGVPMAGWFSAKPMFDMIAEETKEAYLV</sequence>
<feature type="compositionally biased region" description="Polar residues" evidence="1">
    <location>
        <begin position="1"/>
        <end position="19"/>
    </location>
</feature>
<dbReference type="OrthoDB" id="3238794at2759"/>
<evidence type="ECO:0000256" key="1">
    <source>
        <dbReference type="SAM" id="MobiDB-lite"/>
    </source>
</evidence>
<dbReference type="InterPro" id="IPR051017">
    <property type="entry name" value="Aldolase-II_Adducin_sf"/>
</dbReference>
<protein>
    <submittedName>
        <fullName evidence="3">Decarboxylase NovR</fullName>
    </submittedName>
</protein>
<dbReference type="InterPro" id="IPR036409">
    <property type="entry name" value="Aldolase_II/adducin_N_sf"/>
</dbReference>
<evidence type="ECO:0000313" key="4">
    <source>
        <dbReference type="Proteomes" id="UP000660729"/>
    </source>
</evidence>
<proteinExistence type="predicted"/>
<dbReference type="InterPro" id="IPR001303">
    <property type="entry name" value="Aldolase_II/adducin_N"/>
</dbReference>
<reference evidence="3" key="1">
    <citation type="submission" date="2020-04" db="EMBL/GenBank/DDBJ databases">
        <title>Draft genome resource of the tomato pathogen Pseudocercospora fuligena.</title>
        <authorList>
            <person name="Zaccaron A."/>
        </authorList>
    </citation>
    <scope>NUCLEOTIDE SEQUENCE</scope>
    <source>
        <strain evidence="3">PF001</strain>
    </source>
</reference>
<keyword evidence="4" id="KW-1185">Reference proteome</keyword>
<dbReference type="AlphaFoldDB" id="A0A8H6VI71"/>
<dbReference type="EMBL" id="JABCIY010000122">
    <property type="protein sequence ID" value="KAF7192505.1"/>
    <property type="molecule type" value="Genomic_DNA"/>
</dbReference>
<name>A0A8H6VI71_9PEZI</name>
<dbReference type="GO" id="GO:0051015">
    <property type="term" value="F:actin filament binding"/>
    <property type="evidence" value="ECO:0007669"/>
    <property type="project" value="TreeGrafter"/>
</dbReference>
<dbReference type="Gene3D" id="3.40.225.10">
    <property type="entry name" value="Class II aldolase/adducin N-terminal domain"/>
    <property type="match status" value="1"/>
</dbReference>
<gene>
    <name evidence="3" type="ORF">HII31_06178</name>
</gene>